<proteinExistence type="predicted"/>
<feature type="compositionally biased region" description="Basic and acidic residues" evidence="1">
    <location>
        <begin position="9"/>
        <end position="20"/>
    </location>
</feature>
<keyword evidence="3" id="KW-1185">Reference proteome</keyword>
<feature type="compositionally biased region" description="Polar residues" evidence="1">
    <location>
        <begin position="70"/>
        <end position="106"/>
    </location>
</feature>
<feature type="region of interest" description="Disordered" evidence="1">
    <location>
        <begin position="191"/>
        <end position="238"/>
    </location>
</feature>
<dbReference type="Proteomes" id="UP001578633">
    <property type="component" value="Chromosome 10"/>
</dbReference>
<reference evidence="2 3" key="1">
    <citation type="submission" date="2024-09" db="EMBL/GenBank/DDBJ databases">
        <title>T2T genomes of carrot and Alternaria dauci and their utility for understanding host-pathogen interaction during carrot leaf blight disease.</title>
        <authorList>
            <person name="Liu W."/>
            <person name="Xu S."/>
            <person name="Ou C."/>
            <person name="Liu X."/>
            <person name="Zhuang F."/>
            <person name="Deng X.W."/>
        </authorList>
    </citation>
    <scope>NUCLEOTIDE SEQUENCE [LARGE SCALE GENOMIC DNA]</scope>
    <source>
        <strain evidence="2 3">A2016</strain>
    </source>
</reference>
<name>A0ABR3U741_9PLEO</name>
<protein>
    <submittedName>
        <fullName evidence="2">Uncharacterized protein</fullName>
    </submittedName>
</protein>
<dbReference type="EMBL" id="JBHGVX010000010">
    <property type="protein sequence ID" value="KAL1792273.1"/>
    <property type="molecule type" value="Genomic_DNA"/>
</dbReference>
<evidence type="ECO:0000256" key="1">
    <source>
        <dbReference type="SAM" id="MobiDB-lite"/>
    </source>
</evidence>
<sequence length="505" mass="55435">MSLDTNNNLKDEARIEHGHLTPELSVEPEHLKSNGPSAQSSSDVNTSAESAGQSNPIKSEPKESEPGSSVTGNVSQTAPPTSGSSRTTRYPTIKSEQTEGATTGNDQPPAEVGDLQTREIARIMTADPKLAFKILGLAGLVTNEKAEAQYQELVNLLRNCGRPKANEAIERLDNAIMQYRSVEPVTTGAEFVDANGDPMETDGGDSQGNDSDTGNDSSSIFVPEDERMQTSESTDGAALETKEAWPWATGLTHDGKRIMAYRTQGRGYRAIVEPEKFSEVFDIRSGMECGGLEMMRYLAQEGILQLKPPATRRKWSYEHRGNFVKLWYLATSDYKTHNKDSKSGGRRKDPEAWGFVQWTWGFEEIVVSDLRKVIGRESADAAIRAICKKSNHTTPMEKRPQQIIVKTTRVQKTQPDTGLGPDFQHVSGSSKPAVFDVAEQRPETKTEQVKPEAGLELSSVLSEINKKLDLLEKKVNKVDELSNSTAILSQIVAKLAQQVGLKIDS</sequence>
<evidence type="ECO:0000313" key="2">
    <source>
        <dbReference type="EMBL" id="KAL1792273.1"/>
    </source>
</evidence>
<evidence type="ECO:0000313" key="3">
    <source>
        <dbReference type="Proteomes" id="UP001578633"/>
    </source>
</evidence>
<comment type="caution">
    <text evidence="2">The sequence shown here is derived from an EMBL/GenBank/DDBJ whole genome shotgun (WGS) entry which is preliminary data.</text>
</comment>
<feature type="compositionally biased region" description="Low complexity" evidence="1">
    <location>
        <begin position="207"/>
        <end position="219"/>
    </location>
</feature>
<feature type="region of interest" description="Disordered" evidence="1">
    <location>
        <begin position="1"/>
        <end position="112"/>
    </location>
</feature>
<dbReference type="RefSeq" id="XP_069302857.1">
    <property type="nucleotide sequence ID" value="XM_069456204.1"/>
</dbReference>
<dbReference type="GeneID" id="96090346"/>
<feature type="compositionally biased region" description="Polar residues" evidence="1">
    <location>
        <begin position="34"/>
        <end position="53"/>
    </location>
</feature>
<accession>A0ABR3U741</accession>
<organism evidence="2 3">
    <name type="scientific">Alternaria dauci</name>
    <dbReference type="NCBI Taxonomy" id="48095"/>
    <lineage>
        <taxon>Eukaryota</taxon>
        <taxon>Fungi</taxon>
        <taxon>Dikarya</taxon>
        <taxon>Ascomycota</taxon>
        <taxon>Pezizomycotina</taxon>
        <taxon>Dothideomycetes</taxon>
        <taxon>Pleosporomycetidae</taxon>
        <taxon>Pleosporales</taxon>
        <taxon>Pleosporineae</taxon>
        <taxon>Pleosporaceae</taxon>
        <taxon>Alternaria</taxon>
        <taxon>Alternaria sect. Porri</taxon>
    </lineage>
</organism>
<gene>
    <name evidence="2" type="ORF">ACET3X_010024</name>
</gene>